<proteinExistence type="predicted"/>
<comment type="caution">
    <text evidence="1">The sequence shown here is derived from an EMBL/GenBank/DDBJ whole genome shotgun (WGS) entry which is preliminary data.</text>
</comment>
<keyword evidence="2" id="KW-1185">Reference proteome</keyword>
<sequence length="106" mass="11537">MTSAEELTAAADLLQPLAEAAQADLETADYWQCYDPATAWRDGFLNGMGGKCSDLVGHFTPAFALELVRLFRSEARRLTIHTHPDWQDVVAPHAVALARAILGGSR</sequence>
<accession>A0A919AH07</accession>
<evidence type="ECO:0000313" key="1">
    <source>
        <dbReference type="EMBL" id="GHF07943.1"/>
    </source>
</evidence>
<dbReference type="Proteomes" id="UP000641386">
    <property type="component" value="Unassembled WGS sequence"/>
</dbReference>
<dbReference type="EMBL" id="BNBC01000053">
    <property type="protein sequence ID" value="GHF07943.1"/>
    <property type="molecule type" value="Genomic_DNA"/>
</dbReference>
<gene>
    <name evidence="1" type="ORF">GCM10014715_74810</name>
</gene>
<reference evidence="1" key="2">
    <citation type="submission" date="2020-09" db="EMBL/GenBank/DDBJ databases">
        <authorList>
            <person name="Sun Q."/>
            <person name="Ohkuma M."/>
        </authorList>
    </citation>
    <scope>NUCLEOTIDE SEQUENCE</scope>
    <source>
        <strain evidence="1">JCM 3302</strain>
    </source>
</reference>
<organism evidence="1 2">
    <name type="scientific">Streptomyces spiralis</name>
    <dbReference type="NCBI Taxonomy" id="66376"/>
    <lineage>
        <taxon>Bacteria</taxon>
        <taxon>Bacillati</taxon>
        <taxon>Actinomycetota</taxon>
        <taxon>Actinomycetes</taxon>
        <taxon>Kitasatosporales</taxon>
        <taxon>Streptomycetaceae</taxon>
        <taxon>Streptomyces</taxon>
    </lineage>
</organism>
<dbReference type="RefSeq" id="WP_189907267.1">
    <property type="nucleotide sequence ID" value="NZ_BNBC01000053.1"/>
</dbReference>
<protein>
    <submittedName>
        <fullName evidence="1">Uncharacterized protein</fullName>
    </submittedName>
</protein>
<name>A0A919AH07_9ACTN</name>
<dbReference type="AlphaFoldDB" id="A0A919AH07"/>
<evidence type="ECO:0000313" key="2">
    <source>
        <dbReference type="Proteomes" id="UP000641386"/>
    </source>
</evidence>
<reference evidence="1" key="1">
    <citation type="journal article" date="2014" name="Int. J. Syst. Evol. Microbiol.">
        <title>Complete genome sequence of Corynebacterium casei LMG S-19264T (=DSM 44701T), isolated from a smear-ripened cheese.</title>
        <authorList>
            <consortium name="US DOE Joint Genome Institute (JGI-PGF)"/>
            <person name="Walter F."/>
            <person name="Albersmeier A."/>
            <person name="Kalinowski J."/>
            <person name="Ruckert C."/>
        </authorList>
    </citation>
    <scope>NUCLEOTIDE SEQUENCE</scope>
    <source>
        <strain evidence="1">JCM 3302</strain>
    </source>
</reference>